<sequence>MIEDLQDYFAGRVGRVRDMAGRAAAGPLMIRAAIAVFAALSLVLAFPPEVMRNFAGIVLAGIVALLPAVFTRTRLVGLAIFSCAFGFLIGKFVYGYIPSIPHLVGLSTTLYLMHSLAALAAVLPYDAIVSPGVLSGWLLRALGVVAVSALVSVVMLLVVKVTLGPVFLAASLVGVLAAGALAYLVARRASQ</sequence>
<keyword evidence="1" id="KW-1133">Transmembrane helix</keyword>
<proteinExistence type="predicted"/>
<evidence type="ECO:0000256" key="1">
    <source>
        <dbReference type="SAM" id="Phobius"/>
    </source>
</evidence>
<feature type="transmembrane region" description="Helical" evidence="1">
    <location>
        <begin position="165"/>
        <end position="186"/>
    </location>
</feature>
<accession>A0A9W6KFB9</accession>
<evidence type="ECO:0000313" key="2">
    <source>
        <dbReference type="EMBL" id="GLK99639.1"/>
    </source>
</evidence>
<protein>
    <submittedName>
        <fullName evidence="2">Uncharacterized protein</fullName>
    </submittedName>
</protein>
<name>A0A9W6KFB9_9ACTN</name>
<keyword evidence="1" id="KW-0472">Membrane</keyword>
<keyword evidence="1" id="KW-0812">Transmembrane</keyword>
<organism evidence="2 3">
    <name type="scientific">Dactylosporangium matsuzakiense</name>
    <dbReference type="NCBI Taxonomy" id="53360"/>
    <lineage>
        <taxon>Bacteria</taxon>
        <taxon>Bacillati</taxon>
        <taxon>Actinomycetota</taxon>
        <taxon>Actinomycetes</taxon>
        <taxon>Micromonosporales</taxon>
        <taxon>Micromonosporaceae</taxon>
        <taxon>Dactylosporangium</taxon>
    </lineage>
</organism>
<feature type="transmembrane region" description="Helical" evidence="1">
    <location>
        <begin position="137"/>
        <end position="159"/>
    </location>
</feature>
<evidence type="ECO:0000313" key="3">
    <source>
        <dbReference type="Proteomes" id="UP001143480"/>
    </source>
</evidence>
<dbReference type="Proteomes" id="UP001143480">
    <property type="component" value="Unassembled WGS sequence"/>
</dbReference>
<feature type="transmembrane region" description="Helical" evidence="1">
    <location>
        <begin position="75"/>
        <end position="97"/>
    </location>
</feature>
<keyword evidence="3" id="KW-1185">Reference proteome</keyword>
<reference evidence="2" key="2">
    <citation type="submission" date="2023-01" db="EMBL/GenBank/DDBJ databases">
        <authorList>
            <person name="Sun Q."/>
            <person name="Evtushenko L."/>
        </authorList>
    </citation>
    <scope>NUCLEOTIDE SEQUENCE</scope>
    <source>
        <strain evidence="2">VKM Ac-1321</strain>
    </source>
</reference>
<dbReference type="AlphaFoldDB" id="A0A9W6KFB9"/>
<dbReference type="EMBL" id="BSFP01000004">
    <property type="protein sequence ID" value="GLK99639.1"/>
    <property type="molecule type" value="Genomic_DNA"/>
</dbReference>
<dbReference type="RefSeq" id="WP_261961495.1">
    <property type="nucleotide sequence ID" value="NZ_BAAAXA010000001.1"/>
</dbReference>
<feature type="transmembrane region" description="Helical" evidence="1">
    <location>
        <begin position="103"/>
        <end position="125"/>
    </location>
</feature>
<comment type="caution">
    <text evidence="2">The sequence shown here is derived from an EMBL/GenBank/DDBJ whole genome shotgun (WGS) entry which is preliminary data.</text>
</comment>
<gene>
    <name evidence="2" type="ORF">GCM10017581_013800</name>
</gene>
<reference evidence="2" key="1">
    <citation type="journal article" date="2014" name="Int. J. Syst. Evol. Microbiol.">
        <title>Complete genome sequence of Corynebacterium casei LMG S-19264T (=DSM 44701T), isolated from a smear-ripened cheese.</title>
        <authorList>
            <consortium name="US DOE Joint Genome Institute (JGI-PGF)"/>
            <person name="Walter F."/>
            <person name="Albersmeier A."/>
            <person name="Kalinowski J."/>
            <person name="Ruckert C."/>
        </authorList>
    </citation>
    <scope>NUCLEOTIDE SEQUENCE</scope>
    <source>
        <strain evidence="2">VKM Ac-1321</strain>
    </source>
</reference>
<feature type="transmembrane region" description="Helical" evidence="1">
    <location>
        <begin position="28"/>
        <end position="47"/>
    </location>
</feature>
<feature type="transmembrane region" description="Helical" evidence="1">
    <location>
        <begin position="53"/>
        <end position="70"/>
    </location>
</feature>